<dbReference type="GO" id="GO:0005868">
    <property type="term" value="C:cytoplasmic dynein complex"/>
    <property type="evidence" value="ECO:0007669"/>
    <property type="project" value="TreeGrafter"/>
</dbReference>
<name>A0A4Z2D618_SCHJA</name>
<dbReference type="GO" id="GO:0045505">
    <property type="term" value="F:dynein intermediate chain binding"/>
    <property type="evidence" value="ECO:0007669"/>
    <property type="project" value="TreeGrafter"/>
</dbReference>
<sequence>MSIYIYICIYISVYFLLINNKYIVYCILMHSIKRSDIVVVRCYMHDNMKKDAIKFLCKAINRYTEEREIASFIKSHFDCRHHTYWHCIVGKHFDCSVAFESAHCILLRVEDYLVLLFKYG</sequence>
<dbReference type="Pfam" id="PF01221">
    <property type="entry name" value="Dynein_light"/>
    <property type="match status" value="1"/>
</dbReference>
<dbReference type="PANTHER" id="PTHR11886:SF35">
    <property type="entry name" value="DYNEIN LIGHT CHAIN"/>
    <property type="match status" value="1"/>
</dbReference>
<keyword evidence="7" id="KW-0653">Protein transport</keyword>
<keyword evidence="10" id="KW-0505">Motor protein</keyword>
<keyword evidence="9" id="KW-0539">Nucleus</keyword>
<dbReference type="InterPro" id="IPR001372">
    <property type="entry name" value="Dynein_light_chain_typ-1/2"/>
</dbReference>
<dbReference type="GO" id="GO:0007017">
    <property type="term" value="P:microtubule-based process"/>
    <property type="evidence" value="ECO:0007669"/>
    <property type="project" value="InterPro"/>
</dbReference>
<dbReference type="OrthoDB" id="10033309at2759"/>
<dbReference type="GO" id="GO:0015031">
    <property type="term" value="P:protein transport"/>
    <property type="evidence" value="ECO:0007669"/>
    <property type="project" value="UniProtKB-KW"/>
</dbReference>
<keyword evidence="8 10" id="KW-0206">Cytoskeleton</keyword>
<keyword evidence="6" id="KW-0509">mRNA transport</keyword>
<evidence type="ECO:0000256" key="4">
    <source>
        <dbReference type="ARBA" id="ARBA00022490"/>
    </source>
</evidence>
<protein>
    <recommendedName>
        <fullName evidence="10">Dynein light chain</fullName>
    </recommendedName>
</protein>
<feature type="transmembrane region" description="Helical" evidence="11">
    <location>
        <begin position="6"/>
        <end position="28"/>
    </location>
</feature>
<keyword evidence="11" id="KW-0472">Membrane</keyword>
<evidence type="ECO:0000256" key="10">
    <source>
        <dbReference type="RuleBase" id="RU365010"/>
    </source>
</evidence>
<evidence type="ECO:0000256" key="7">
    <source>
        <dbReference type="ARBA" id="ARBA00022927"/>
    </source>
</evidence>
<comment type="subcellular location">
    <subcellularLocation>
        <location evidence="2 10">Cytoplasm</location>
        <location evidence="2 10">Cytoskeleton</location>
    </subcellularLocation>
    <subcellularLocation>
        <location evidence="1">Nucleus</location>
    </subcellularLocation>
</comment>
<dbReference type="EMBL" id="SKCS01000282">
    <property type="protein sequence ID" value="TNN11921.1"/>
    <property type="molecule type" value="Genomic_DNA"/>
</dbReference>
<keyword evidence="13" id="KW-1185">Reference proteome</keyword>
<evidence type="ECO:0000256" key="6">
    <source>
        <dbReference type="ARBA" id="ARBA00022816"/>
    </source>
</evidence>
<dbReference type="FunFam" id="3.30.740.10:FF:000005">
    <property type="entry name" value="Dynein light chain"/>
    <property type="match status" value="1"/>
</dbReference>
<organism evidence="12 13">
    <name type="scientific">Schistosoma japonicum</name>
    <name type="common">Blood fluke</name>
    <dbReference type="NCBI Taxonomy" id="6182"/>
    <lineage>
        <taxon>Eukaryota</taxon>
        <taxon>Metazoa</taxon>
        <taxon>Spiralia</taxon>
        <taxon>Lophotrochozoa</taxon>
        <taxon>Platyhelminthes</taxon>
        <taxon>Trematoda</taxon>
        <taxon>Digenea</taxon>
        <taxon>Strigeidida</taxon>
        <taxon>Schistosomatoidea</taxon>
        <taxon>Schistosomatidae</taxon>
        <taxon>Schistosoma</taxon>
    </lineage>
</organism>
<keyword evidence="11" id="KW-1133">Transmembrane helix</keyword>
<evidence type="ECO:0000256" key="8">
    <source>
        <dbReference type="ARBA" id="ARBA00023212"/>
    </source>
</evidence>
<evidence type="ECO:0000256" key="5">
    <source>
        <dbReference type="ARBA" id="ARBA00022701"/>
    </source>
</evidence>
<evidence type="ECO:0000256" key="1">
    <source>
        <dbReference type="ARBA" id="ARBA00004123"/>
    </source>
</evidence>
<comment type="caution">
    <text evidence="12">The sequence shown here is derived from an EMBL/GenBank/DDBJ whole genome shotgun (WGS) entry which is preliminary data.</text>
</comment>
<keyword evidence="5 10" id="KW-0493">Microtubule</keyword>
<dbReference type="InterPro" id="IPR037177">
    <property type="entry name" value="DLC_sf"/>
</dbReference>
<keyword evidence="4 10" id="KW-0963">Cytoplasm</keyword>
<dbReference type="PANTHER" id="PTHR11886">
    <property type="entry name" value="DYNEIN LIGHT CHAIN"/>
    <property type="match status" value="1"/>
</dbReference>
<keyword evidence="3" id="KW-0813">Transport</keyword>
<dbReference type="SMART" id="SM01375">
    <property type="entry name" value="Dynein_light"/>
    <property type="match status" value="1"/>
</dbReference>
<evidence type="ECO:0000313" key="12">
    <source>
        <dbReference type="EMBL" id="TNN11921.1"/>
    </source>
</evidence>
<keyword evidence="10" id="KW-0243">Dynein</keyword>
<evidence type="ECO:0000313" key="13">
    <source>
        <dbReference type="Proteomes" id="UP000311919"/>
    </source>
</evidence>
<dbReference type="STRING" id="6182.A0A4Z2D618"/>
<proteinExistence type="inferred from homology"/>
<evidence type="ECO:0000256" key="9">
    <source>
        <dbReference type="ARBA" id="ARBA00023242"/>
    </source>
</evidence>
<evidence type="ECO:0000256" key="11">
    <source>
        <dbReference type="SAM" id="Phobius"/>
    </source>
</evidence>
<keyword evidence="11" id="KW-0812">Transmembrane</keyword>
<evidence type="ECO:0000256" key="3">
    <source>
        <dbReference type="ARBA" id="ARBA00022448"/>
    </source>
</evidence>
<dbReference type="Proteomes" id="UP000311919">
    <property type="component" value="Unassembled WGS sequence"/>
</dbReference>
<accession>A0A4Z2D618</accession>
<comment type="similarity">
    <text evidence="10">Belongs to the dynein light chain family.</text>
</comment>
<gene>
    <name evidence="12" type="ORF">EWB00_004371</name>
</gene>
<dbReference type="SUPFAM" id="SSF54648">
    <property type="entry name" value="DLC"/>
    <property type="match status" value="1"/>
</dbReference>
<evidence type="ECO:0000256" key="2">
    <source>
        <dbReference type="ARBA" id="ARBA00004245"/>
    </source>
</evidence>
<reference evidence="12 13" key="1">
    <citation type="submission" date="2019-03" db="EMBL/GenBank/DDBJ databases">
        <title>An improved genome assembly of the fluke Schistosoma japonicum.</title>
        <authorList>
            <person name="Hu W."/>
            <person name="Luo F."/>
            <person name="Yin M."/>
            <person name="Mo X."/>
            <person name="Sun C."/>
            <person name="Wu Q."/>
            <person name="Zhu B."/>
            <person name="Xiang M."/>
            <person name="Wang J."/>
            <person name="Wang Y."/>
            <person name="Zhang T."/>
            <person name="Xu B."/>
            <person name="Zheng H."/>
            <person name="Feng Z."/>
        </authorList>
    </citation>
    <scope>NUCLEOTIDE SEQUENCE [LARGE SCALE GENOMIC DNA]</scope>
    <source>
        <strain evidence="12">HuSjv2</strain>
        <tissue evidence="12">Worms</tissue>
    </source>
</reference>
<dbReference type="GO" id="GO:0051028">
    <property type="term" value="P:mRNA transport"/>
    <property type="evidence" value="ECO:0007669"/>
    <property type="project" value="UniProtKB-KW"/>
</dbReference>
<dbReference type="GO" id="GO:0005634">
    <property type="term" value="C:nucleus"/>
    <property type="evidence" value="ECO:0007669"/>
    <property type="project" value="UniProtKB-SubCell"/>
</dbReference>
<dbReference type="Gene3D" id="3.30.740.10">
    <property type="entry name" value="Protein Inhibitor Of Neuronal Nitric Oxide Synthase"/>
    <property type="match status" value="1"/>
</dbReference>
<dbReference type="AlphaFoldDB" id="A0A4Z2D618"/>
<dbReference type="GO" id="GO:0005874">
    <property type="term" value="C:microtubule"/>
    <property type="evidence" value="ECO:0007669"/>
    <property type="project" value="UniProtKB-KW"/>
</dbReference>